<dbReference type="InterPro" id="IPR025966">
    <property type="entry name" value="OppC_N"/>
</dbReference>
<name>A0A0G4K0K2_9GAMM</name>
<dbReference type="EMBL" id="MJLX01000006">
    <property type="protein sequence ID" value="RLM28439.1"/>
    <property type="molecule type" value="Genomic_DNA"/>
</dbReference>
<organism evidence="10 12">
    <name type="scientific">Brenneria goodwinii</name>
    <dbReference type="NCBI Taxonomy" id="1109412"/>
    <lineage>
        <taxon>Bacteria</taxon>
        <taxon>Pseudomonadati</taxon>
        <taxon>Pseudomonadota</taxon>
        <taxon>Gammaproteobacteria</taxon>
        <taxon>Enterobacterales</taxon>
        <taxon>Pectobacteriaceae</taxon>
        <taxon>Brenneria</taxon>
    </lineage>
</organism>
<evidence type="ECO:0000313" key="10">
    <source>
        <dbReference type="EMBL" id="CPR19857.1"/>
    </source>
</evidence>
<feature type="transmembrane region" description="Helical" evidence="8">
    <location>
        <begin position="147"/>
        <end position="175"/>
    </location>
</feature>
<keyword evidence="7 8" id="KW-0472">Membrane</keyword>
<dbReference type="Proteomes" id="UP000285972">
    <property type="component" value="Unassembled WGS sequence"/>
</dbReference>
<dbReference type="EMBL" id="CGIG01000001">
    <property type="protein sequence ID" value="CPR19857.1"/>
    <property type="molecule type" value="Genomic_DNA"/>
</dbReference>
<comment type="subcellular location">
    <subcellularLocation>
        <location evidence="1">Cell inner membrane</location>
        <topology evidence="1">Multi-pass membrane protein</topology>
    </subcellularLocation>
    <subcellularLocation>
        <location evidence="8">Cell membrane</location>
        <topology evidence="8">Multi-pass membrane protein</topology>
    </subcellularLocation>
</comment>
<feature type="transmembrane region" description="Helical" evidence="8">
    <location>
        <begin position="267"/>
        <end position="288"/>
    </location>
</feature>
<evidence type="ECO:0000256" key="2">
    <source>
        <dbReference type="ARBA" id="ARBA00022448"/>
    </source>
</evidence>
<evidence type="ECO:0000313" key="13">
    <source>
        <dbReference type="Proteomes" id="UP000285972"/>
    </source>
</evidence>
<dbReference type="PROSITE" id="PS50928">
    <property type="entry name" value="ABC_TM1"/>
    <property type="match status" value="1"/>
</dbReference>
<accession>A0A0G4K0K2</accession>
<dbReference type="KEGG" id="bgj:AWC36_06815"/>
<dbReference type="GO" id="GO:0005886">
    <property type="term" value="C:plasma membrane"/>
    <property type="evidence" value="ECO:0007669"/>
    <property type="project" value="UniProtKB-SubCell"/>
</dbReference>
<proteinExistence type="inferred from homology"/>
<reference evidence="12" key="1">
    <citation type="submission" date="2015-01" db="EMBL/GenBank/DDBJ databases">
        <authorList>
            <person name="Paterson Steve"/>
        </authorList>
    </citation>
    <scope>NUCLEOTIDE SEQUENCE [LARGE SCALE GENOMIC DNA]</scope>
    <source>
        <strain evidence="12">OBR1</strain>
    </source>
</reference>
<evidence type="ECO:0000313" key="12">
    <source>
        <dbReference type="Proteomes" id="UP000044377"/>
    </source>
</evidence>
<dbReference type="Pfam" id="PF12911">
    <property type="entry name" value="OppC_N"/>
    <property type="match status" value="1"/>
</dbReference>
<dbReference type="PANTHER" id="PTHR43386:SF26">
    <property type="entry name" value="ABC TRANSPORTER PERMEASE PROTEIN"/>
    <property type="match status" value="1"/>
</dbReference>
<dbReference type="PANTHER" id="PTHR43386">
    <property type="entry name" value="OLIGOPEPTIDE TRANSPORT SYSTEM PERMEASE PROTEIN APPC"/>
    <property type="match status" value="1"/>
</dbReference>
<dbReference type="AlphaFoldDB" id="A0A0G4K0K2"/>
<evidence type="ECO:0000256" key="1">
    <source>
        <dbReference type="ARBA" id="ARBA00004429"/>
    </source>
</evidence>
<keyword evidence="2 8" id="KW-0813">Transport</keyword>
<sequence length="301" mass="32661">MSDVTQQPPLRRESYLREVWRNYRRSRIASLALLVLVIAVLMALFAPWITPQNPFDQSILELADARLSPGSIGTGGYIHVLGTDADGRDLYSAIIYGMRLSMTIGLISGLAAMIIGSLIGLMAGFVGGRTEAVLMRIVDLQLSFPPLMLALVLVAILGQGQFQVIAALVAAQYAYFARTVHGAALAERQKEYIEAASAVPLPARRIMFGHLLPNVLPPLIVVASVQIASSIVLEATLSFLGVGLPVTEPSLGGLIYRGFEYMLSGRYWMSVYPGITLVILMLAINLVGDQLRDVLNPRLNK</sequence>
<dbReference type="CDD" id="cd06261">
    <property type="entry name" value="TM_PBP2"/>
    <property type="match status" value="1"/>
</dbReference>
<dbReference type="Pfam" id="PF00528">
    <property type="entry name" value="BPD_transp_1"/>
    <property type="match status" value="1"/>
</dbReference>
<keyword evidence="3" id="KW-1003">Cell membrane</keyword>
<evidence type="ECO:0000256" key="5">
    <source>
        <dbReference type="ARBA" id="ARBA00022692"/>
    </source>
</evidence>
<comment type="similarity">
    <text evidence="8">Belongs to the binding-protein-dependent transport system permease family.</text>
</comment>
<dbReference type="GeneID" id="70906497"/>
<dbReference type="InterPro" id="IPR035906">
    <property type="entry name" value="MetI-like_sf"/>
</dbReference>
<keyword evidence="5 8" id="KW-0812">Transmembrane</keyword>
<feature type="transmembrane region" description="Helical" evidence="8">
    <location>
        <begin position="104"/>
        <end position="126"/>
    </location>
</feature>
<evidence type="ECO:0000313" key="11">
    <source>
        <dbReference type="EMBL" id="RLM28439.1"/>
    </source>
</evidence>
<gene>
    <name evidence="11" type="ORF">BIY26_03690</name>
    <name evidence="10" type="ORF">BN1221_03996</name>
</gene>
<dbReference type="STRING" id="1109412.BN1221_03996"/>
<feature type="domain" description="ABC transmembrane type-1" evidence="9">
    <location>
        <begin position="98"/>
        <end position="288"/>
    </location>
</feature>
<dbReference type="InterPro" id="IPR050366">
    <property type="entry name" value="BP-dependent_transpt_permease"/>
</dbReference>
<dbReference type="SUPFAM" id="SSF161098">
    <property type="entry name" value="MetI-like"/>
    <property type="match status" value="1"/>
</dbReference>
<evidence type="ECO:0000256" key="4">
    <source>
        <dbReference type="ARBA" id="ARBA00022519"/>
    </source>
</evidence>
<dbReference type="Gene3D" id="1.10.3720.10">
    <property type="entry name" value="MetI-like"/>
    <property type="match status" value="1"/>
</dbReference>
<dbReference type="InterPro" id="IPR000515">
    <property type="entry name" value="MetI-like"/>
</dbReference>
<dbReference type="OrthoDB" id="9805884at2"/>
<keyword evidence="4" id="KW-0997">Cell inner membrane</keyword>
<reference evidence="10" key="2">
    <citation type="submission" date="2015-01" db="EMBL/GenBank/DDBJ databases">
        <authorList>
            <person name="Xiang T."/>
            <person name="Song Y."/>
            <person name="Huang L."/>
            <person name="Wang B."/>
            <person name="Wu P."/>
        </authorList>
    </citation>
    <scope>NUCLEOTIDE SEQUENCE [LARGE SCALE GENOMIC DNA]</scope>
    <source>
        <strain evidence="10">OBR1</strain>
    </source>
</reference>
<dbReference type="Proteomes" id="UP000044377">
    <property type="component" value="Unassembled WGS sequence"/>
</dbReference>
<keyword evidence="12" id="KW-1185">Reference proteome</keyword>
<evidence type="ECO:0000259" key="9">
    <source>
        <dbReference type="PROSITE" id="PS50928"/>
    </source>
</evidence>
<dbReference type="GO" id="GO:0055085">
    <property type="term" value="P:transmembrane transport"/>
    <property type="evidence" value="ECO:0007669"/>
    <property type="project" value="InterPro"/>
</dbReference>
<evidence type="ECO:0000256" key="7">
    <source>
        <dbReference type="ARBA" id="ARBA00023136"/>
    </source>
</evidence>
<evidence type="ECO:0000256" key="8">
    <source>
        <dbReference type="RuleBase" id="RU363032"/>
    </source>
</evidence>
<evidence type="ECO:0000256" key="6">
    <source>
        <dbReference type="ARBA" id="ARBA00022989"/>
    </source>
</evidence>
<dbReference type="RefSeq" id="WP_048638749.1">
    <property type="nucleotide sequence ID" value="NZ_CGIG01000001.1"/>
</dbReference>
<feature type="transmembrane region" description="Helical" evidence="8">
    <location>
        <begin position="28"/>
        <end position="49"/>
    </location>
</feature>
<reference evidence="11 13" key="3">
    <citation type="submission" date="2016-09" db="EMBL/GenBank/DDBJ databases">
        <authorList>
            <person name="Doonan J."/>
            <person name="Pachebat J.A."/>
            <person name="Golyshin P.N."/>
            <person name="Denman S."/>
            <person name="Mcdonald J.E."/>
        </authorList>
    </citation>
    <scope>NUCLEOTIDE SEQUENCE [LARGE SCALE GENOMIC DNA]</scope>
    <source>
        <strain evidence="11 13">FRB141</strain>
    </source>
</reference>
<feature type="transmembrane region" description="Helical" evidence="8">
    <location>
        <begin position="219"/>
        <end position="246"/>
    </location>
</feature>
<evidence type="ECO:0000256" key="3">
    <source>
        <dbReference type="ARBA" id="ARBA00022475"/>
    </source>
</evidence>
<keyword evidence="6 8" id="KW-1133">Transmembrane helix</keyword>
<protein>
    <submittedName>
        <fullName evidence="10">Dipeptide transport system permease protein DppC (TC 3.A.1.5.2)</fullName>
    </submittedName>
    <submittedName>
        <fullName evidence="11">Peptide ABC transporter permease</fullName>
    </submittedName>
</protein>